<evidence type="ECO:0000256" key="1">
    <source>
        <dbReference type="SAM" id="MobiDB-lite"/>
    </source>
</evidence>
<dbReference type="InterPro" id="IPR027417">
    <property type="entry name" value="P-loop_NTPase"/>
</dbReference>
<dbReference type="Proteomes" id="UP000825799">
    <property type="component" value="Chromosome"/>
</dbReference>
<dbReference type="Gene3D" id="1.10.8.60">
    <property type="match status" value="1"/>
</dbReference>
<dbReference type="InterPro" id="IPR037219">
    <property type="entry name" value="Peptidase_M41-like"/>
</dbReference>
<dbReference type="RefSeq" id="WP_220303590.1">
    <property type="nucleotide sequence ID" value="NZ_CP080590.1"/>
</dbReference>
<dbReference type="Gene3D" id="3.40.50.300">
    <property type="entry name" value="P-loop containing nucleotide triphosphate hydrolases"/>
    <property type="match status" value="1"/>
</dbReference>
<protein>
    <submittedName>
        <fullName evidence="3">AAA family ATPase</fullName>
    </submittedName>
</protein>
<dbReference type="SMART" id="SM00382">
    <property type="entry name" value="AAA"/>
    <property type="match status" value="1"/>
</dbReference>
<name>A0ABX8WDT0_9HYPH</name>
<dbReference type="SUPFAM" id="SSF140990">
    <property type="entry name" value="FtsH protease domain-like"/>
    <property type="match status" value="1"/>
</dbReference>
<proteinExistence type="predicted"/>
<gene>
    <name evidence="3" type="ORF">K1X15_10635</name>
</gene>
<dbReference type="Pfam" id="PF01434">
    <property type="entry name" value="Peptidase_M41"/>
    <property type="match status" value="1"/>
</dbReference>
<dbReference type="InterPro" id="IPR003593">
    <property type="entry name" value="AAA+_ATPase"/>
</dbReference>
<dbReference type="CDD" id="cd19481">
    <property type="entry name" value="RecA-like_protease"/>
    <property type="match status" value="1"/>
</dbReference>
<organism evidence="3 4">
    <name type="scientific">Devosia salina</name>
    <dbReference type="NCBI Taxonomy" id="2860336"/>
    <lineage>
        <taxon>Bacteria</taxon>
        <taxon>Pseudomonadati</taxon>
        <taxon>Pseudomonadota</taxon>
        <taxon>Alphaproteobacteria</taxon>
        <taxon>Hyphomicrobiales</taxon>
        <taxon>Devosiaceae</taxon>
        <taxon>Devosia</taxon>
    </lineage>
</organism>
<dbReference type="PANTHER" id="PTHR23076">
    <property type="entry name" value="METALLOPROTEASE M41 FTSH"/>
    <property type="match status" value="1"/>
</dbReference>
<evidence type="ECO:0000313" key="4">
    <source>
        <dbReference type="Proteomes" id="UP000825799"/>
    </source>
</evidence>
<evidence type="ECO:0000259" key="2">
    <source>
        <dbReference type="SMART" id="SM00382"/>
    </source>
</evidence>
<dbReference type="InterPro" id="IPR003959">
    <property type="entry name" value="ATPase_AAA_core"/>
</dbReference>
<feature type="domain" description="AAA+ ATPase" evidence="2">
    <location>
        <begin position="232"/>
        <end position="374"/>
    </location>
</feature>
<keyword evidence="4" id="KW-1185">Reference proteome</keyword>
<dbReference type="PANTHER" id="PTHR23076:SF97">
    <property type="entry name" value="ATP-DEPENDENT ZINC METALLOPROTEASE YME1L1"/>
    <property type="match status" value="1"/>
</dbReference>
<evidence type="ECO:0000313" key="3">
    <source>
        <dbReference type="EMBL" id="QYO75126.1"/>
    </source>
</evidence>
<accession>A0ABX8WDT0</accession>
<feature type="region of interest" description="Disordered" evidence="1">
    <location>
        <begin position="613"/>
        <end position="632"/>
    </location>
</feature>
<dbReference type="EMBL" id="CP080590">
    <property type="protein sequence ID" value="QYO75126.1"/>
    <property type="molecule type" value="Genomic_DNA"/>
</dbReference>
<reference evidence="3 4" key="1">
    <citation type="submission" date="2021-08" db="EMBL/GenBank/DDBJ databases">
        <title>Devosia salina sp. nov., isolated from the South China Sea sediment.</title>
        <authorList>
            <person name="Zhou Z."/>
        </authorList>
    </citation>
    <scope>NUCLEOTIDE SEQUENCE [LARGE SCALE GENOMIC DNA]</scope>
    <source>
        <strain evidence="3 4">SCS-3</strain>
    </source>
</reference>
<sequence>MPKPTKVPDPQSPLLPDPEIQIRAIADRFCTAMLKAALPGSLVAALKANRPTVVILEAPGPDWVDFLEEHLREVYPHALVVARHEPSSRGLAGWSSQSLMPFLHSRSVIGVSQDPEGLLPALLLDTADYALVLARPDYAMVRDCIIDLTTCMPRALKAEHLAGLDAGQLLAALRPATSAGTMAKRLAAIAAKQGGAQNVPDAPHIDALCLPDKVADWARRVVTDLPQGNTAGLEHTLLEGPPGTGKTLLAHSLAATAGLPLVMTNAASWLQSGKGHLSDVLSAQVAFFAELSRLAPAIGVIDELDSVPNRQDLRGDYDPWWVSLTNSLLTGIDQMVASGTPVLLIGITNHVQRLDPALIRAGRLGQHLTLPPPGSAGQRLSMLKLHLSEALQKADLAALLPYLGTQTQAELKQLAVLATARAAEKAMPLAIEHLLAVLVPPDTRSPELRRAVALHEAGHAVMALFLGRPVHSVSILPGAGHEGETDIAEPSAGIITAGVIEDNVRILLAGRAADMLAGLGANTGARSDIARAAELIHDACFELFLHGPTRQWAGQGAEFKDRRRLVEERLGRLLDDTIAILTPLRPAIETVAEALLNRSVLTGLELTALLEPHGLAPSDPAEPNEPTDPSTP</sequence>
<dbReference type="Pfam" id="PF00004">
    <property type="entry name" value="AAA"/>
    <property type="match status" value="1"/>
</dbReference>
<dbReference type="InterPro" id="IPR000642">
    <property type="entry name" value="Peptidase_M41"/>
</dbReference>
<dbReference type="Gene3D" id="1.20.58.760">
    <property type="entry name" value="Peptidase M41"/>
    <property type="match status" value="1"/>
</dbReference>
<dbReference type="SUPFAM" id="SSF52540">
    <property type="entry name" value="P-loop containing nucleoside triphosphate hydrolases"/>
    <property type="match status" value="1"/>
</dbReference>